<dbReference type="PANTHER" id="PTHR43163">
    <property type="entry name" value="DIPEPTIDE TRANSPORT SYSTEM PERMEASE PROTEIN DPPB-RELATED"/>
    <property type="match status" value="1"/>
</dbReference>
<keyword evidence="3" id="KW-1003">Cell membrane</keyword>
<sequence length="512" mass="54829">MGPLGDEGYELERYVTAGRPQQLTFNTSRGVFVDERVRQAFAYSLDREAAVETIGQGLIPYEGNGSVSQSTPGYSEAAAARYSYDPEQANALLDEAGWTGRDDDGTRTKGGERLTAVLPYGAGSIINTDGAAILQALQEQASAVGFDVQLIPVPQSELFAGAYSSPEEKDISVGYWTAVTAGILYITWRSGTEEHPNYWNDSFSADPHLDADILEGNSAADVDAQNAAYQRAQEYIADHALAIGVYDRLSTLAVSGSLHDVWQEHSQEGRSSMTRTSSAEALRRLVSALAVLLGAATAAFLAQLALPGDRATTILNIRSGQAVTRTPEELAPIVAQFGLDRPVVRQYLDYLGGLVRGDLGSSYQQFRPVWDIIGEQVAATLVLSLTAIALAWLLMVAWVVATAGRGPRIRSLGQTVDTVAAGLPHYWLGIVLLLVFALTLHWAPVMGGSGPDGLLLPALTLAIPLAGFMGQATRTEFERALEQPFVVSARMRGMGRPRCGCGMCCATPCCPR</sequence>
<dbReference type="Proteomes" id="UP001157069">
    <property type="component" value="Unassembled WGS sequence"/>
</dbReference>
<dbReference type="InterPro" id="IPR000914">
    <property type="entry name" value="SBP_5_dom"/>
</dbReference>
<accession>A0ABQ6JZW3</accession>
<comment type="subcellular location">
    <subcellularLocation>
        <location evidence="1">Cell membrane</location>
        <topology evidence="1">Multi-pass membrane protein</topology>
    </subcellularLocation>
</comment>
<evidence type="ECO:0000259" key="9">
    <source>
        <dbReference type="Pfam" id="PF00528"/>
    </source>
</evidence>
<reference evidence="12" key="1">
    <citation type="journal article" date="2019" name="Int. J. Syst. Evol. Microbiol.">
        <title>The Global Catalogue of Microorganisms (GCM) 10K type strain sequencing project: providing services to taxonomists for standard genome sequencing and annotation.</title>
        <authorList>
            <consortium name="The Broad Institute Genomics Platform"/>
            <consortium name="The Broad Institute Genome Sequencing Center for Infectious Disease"/>
            <person name="Wu L."/>
            <person name="Ma J."/>
        </authorList>
    </citation>
    <scope>NUCLEOTIDE SEQUENCE [LARGE SCALE GENOMIC DNA]</scope>
    <source>
        <strain evidence="12">NBRC 108755</strain>
    </source>
</reference>
<feature type="domain" description="ABC transmembrane type-1" evidence="9">
    <location>
        <begin position="396"/>
        <end position="498"/>
    </location>
</feature>
<dbReference type="Pfam" id="PF00496">
    <property type="entry name" value="SBP_bac_5"/>
    <property type="match status" value="1"/>
</dbReference>
<dbReference type="Gene3D" id="3.10.105.10">
    <property type="entry name" value="Dipeptide-binding Protein, Domain 3"/>
    <property type="match status" value="1"/>
</dbReference>
<dbReference type="RefSeq" id="WP_284301658.1">
    <property type="nucleotide sequence ID" value="NZ_BSVA01000001.1"/>
</dbReference>
<dbReference type="InterPro" id="IPR000515">
    <property type="entry name" value="MetI-like"/>
</dbReference>
<dbReference type="EMBL" id="BSVA01000001">
    <property type="protein sequence ID" value="GMA92898.1"/>
    <property type="molecule type" value="Genomic_DNA"/>
</dbReference>
<evidence type="ECO:0000313" key="11">
    <source>
        <dbReference type="EMBL" id="GMA92898.1"/>
    </source>
</evidence>
<dbReference type="PANTHER" id="PTHR43163:SF6">
    <property type="entry name" value="DIPEPTIDE TRANSPORT SYSTEM PERMEASE PROTEIN DPPB-RELATED"/>
    <property type="match status" value="1"/>
</dbReference>
<dbReference type="Pfam" id="PF00528">
    <property type="entry name" value="BPD_transp_1"/>
    <property type="match status" value="1"/>
</dbReference>
<keyword evidence="2" id="KW-0813">Transport</keyword>
<evidence type="ECO:0000256" key="3">
    <source>
        <dbReference type="ARBA" id="ARBA00022475"/>
    </source>
</evidence>
<keyword evidence="4 7" id="KW-0812">Transmembrane</keyword>
<proteinExistence type="predicted"/>
<comment type="caution">
    <text evidence="11">The sequence shown here is derived from an EMBL/GenBank/DDBJ whole genome shotgun (WGS) entry which is preliminary data.</text>
</comment>
<evidence type="ECO:0000256" key="7">
    <source>
        <dbReference type="SAM" id="Phobius"/>
    </source>
</evidence>
<dbReference type="CDD" id="cd06261">
    <property type="entry name" value="TM_PBP2"/>
    <property type="match status" value="1"/>
</dbReference>
<evidence type="ECO:0000259" key="10">
    <source>
        <dbReference type="Pfam" id="PF19300"/>
    </source>
</evidence>
<keyword evidence="6 7" id="KW-0472">Membrane</keyword>
<feature type="transmembrane region" description="Helical" evidence="7">
    <location>
        <begin position="285"/>
        <end position="306"/>
    </location>
</feature>
<dbReference type="InterPro" id="IPR045621">
    <property type="entry name" value="BPD_transp_1_N"/>
</dbReference>
<feature type="transmembrane region" description="Helical" evidence="7">
    <location>
        <begin position="454"/>
        <end position="472"/>
    </location>
</feature>
<evidence type="ECO:0000313" key="12">
    <source>
        <dbReference type="Proteomes" id="UP001157069"/>
    </source>
</evidence>
<gene>
    <name evidence="11" type="ORF">GCM10025869_34270</name>
</gene>
<keyword evidence="12" id="KW-1185">Reference proteome</keyword>
<feature type="domain" description="ABC transporter type 1 GsiC-like N-terminal" evidence="10">
    <location>
        <begin position="282"/>
        <end position="383"/>
    </location>
</feature>
<name>A0ABQ6JZW3_9MICO</name>
<evidence type="ECO:0000256" key="4">
    <source>
        <dbReference type="ARBA" id="ARBA00022692"/>
    </source>
</evidence>
<evidence type="ECO:0000259" key="8">
    <source>
        <dbReference type="Pfam" id="PF00496"/>
    </source>
</evidence>
<feature type="domain" description="Solute-binding protein family 5" evidence="8">
    <location>
        <begin position="13"/>
        <end position="181"/>
    </location>
</feature>
<evidence type="ECO:0000256" key="6">
    <source>
        <dbReference type="ARBA" id="ARBA00023136"/>
    </source>
</evidence>
<dbReference type="SUPFAM" id="SSF53850">
    <property type="entry name" value="Periplasmic binding protein-like II"/>
    <property type="match status" value="1"/>
</dbReference>
<evidence type="ECO:0000256" key="2">
    <source>
        <dbReference type="ARBA" id="ARBA00022448"/>
    </source>
</evidence>
<evidence type="ECO:0000256" key="1">
    <source>
        <dbReference type="ARBA" id="ARBA00004651"/>
    </source>
</evidence>
<dbReference type="Pfam" id="PF19300">
    <property type="entry name" value="BPD_transp_1_N"/>
    <property type="match status" value="1"/>
</dbReference>
<protein>
    <submittedName>
        <fullName evidence="11">Uncharacterized protein</fullName>
    </submittedName>
</protein>
<keyword evidence="5 7" id="KW-1133">Transmembrane helix</keyword>
<feature type="transmembrane region" description="Helical" evidence="7">
    <location>
        <begin position="377"/>
        <end position="401"/>
    </location>
</feature>
<evidence type="ECO:0000256" key="5">
    <source>
        <dbReference type="ARBA" id="ARBA00022989"/>
    </source>
</evidence>
<organism evidence="11 12">
    <name type="scientific">Homoserinibacter gongjuensis</name>
    <dbReference type="NCBI Taxonomy" id="1162968"/>
    <lineage>
        <taxon>Bacteria</taxon>
        <taxon>Bacillati</taxon>
        <taxon>Actinomycetota</taxon>
        <taxon>Actinomycetes</taxon>
        <taxon>Micrococcales</taxon>
        <taxon>Microbacteriaceae</taxon>
        <taxon>Homoserinibacter</taxon>
    </lineage>
</organism>
<feature type="transmembrane region" description="Helical" evidence="7">
    <location>
        <begin position="422"/>
        <end position="442"/>
    </location>
</feature>